<protein>
    <submittedName>
        <fullName evidence="1">Uncharacterized protein</fullName>
    </submittedName>
</protein>
<evidence type="ECO:0000313" key="1">
    <source>
        <dbReference type="EMBL" id="LAA21996.1"/>
    </source>
</evidence>
<proteinExistence type="predicted"/>
<dbReference type="EMBL" id="IACI01031342">
    <property type="protein sequence ID" value="LAA21996.1"/>
    <property type="molecule type" value="Transcribed_RNA"/>
</dbReference>
<accession>A0A2H6N170</accession>
<reference evidence="1" key="1">
    <citation type="submission" date="2017-07" db="EMBL/GenBank/DDBJ databases">
        <authorList>
            <person name="Mikheyev A."/>
            <person name="Grau M."/>
        </authorList>
    </citation>
    <scope>NUCLEOTIDE SEQUENCE</scope>
    <source>
        <tissue evidence="1">Venom_gland</tissue>
    </source>
</reference>
<name>A0A2H6N170_9SAUR</name>
<reference evidence="1" key="2">
    <citation type="submission" date="2017-12" db="EMBL/GenBank/DDBJ databases">
        <title>Coralsnake Venomics: Analyses of Venom Gland Transcriptomes and Proteomes of Six Brazilian Taxa.</title>
        <authorList>
            <person name="Aird S.D."/>
            <person name="Jorge da Silva N."/>
            <person name="Qiu L."/>
            <person name="Villar-Briones A."/>
            <person name="Aparecida-Saddi V."/>
            <person name="Campos-Telles M.P."/>
            <person name="Grau M."/>
            <person name="Mikheyev A.S."/>
        </authorList>
    </citation>
    <scope>NUCLEOTIDE SEQUENCE</scope>
    <source>
        <tissue evidence="1">Venom_gland</tissue>
    </source>
</reference>
<organism evidence="1">
    <name type="scientific">Micrurus carvalhoi</name>
    <dbReference type="NCBI Taxonomy" id="3147026"/>
    <lineage>
        <taxon>Eukaryota</taxon>
        <taxon>Metazoa</taxon>
        <taxon>Chordata</taxon>
        <taxon>Craniata</taxon>
        <taxon>Vertebrata</taxon>
        <taxon>Euteleostomi</taxon>
        <taxon>Lepidosauria</taxon>
        <taxon>Squamata</taxon>
        <taxon>Bifurcata</taxon>
        <taxon>Unidentata</taxon>
        <taxon>Episquamata</taxon>
        <taxon>Toxicofera</taxon>
        <taxon>Serpentes</taxon>
        <taxon>Colubroidea</taxon>
        <taxon>Elapidae</taxon>
        <taxon>Elapinae</taxon>
        <taxon>Micrurus</taxon>
    </lineage>
</organism>
<dbReference type="AlphaFoldDB" id="A0A2H6N170"/>
<sequence>MEVFYHPVRQGRYVADMSNQLKNLQEIAWNRESARAFHRIVPMRNTPYDIWMRELKMVKQSDKNRMDVVHPTLSFSVAFDPISRGILLGTTEEVGGGVEQFYAGSLLSLTIGVDKE</sequence>